<dbReference type="GO" id="GO:0005524">
    <property type="term" value="F:ATP binding"/>
    <property type="evidence" value="ECO:0007669"/>
    <property type="project" value="UniProtKB-KW"/>
</dbReference>
<feature type="domain" description="Glycosyltransferase subfamily 4-like N-terminal" evidence="2">
    <location>
        <begin position="16"/>
        <end position="180"/>
    </location>
</feature>
<evidence type="ECO:0000313" key="3">
    <source>
        <dbReference type="EMBL" id="MEW9855654.1"/>
    </source>
</evidence>
<dbReference type="CDD" id="cd03801">
    <property type="entry name" value="GT4_PimA-like"/>
    <property type="match status" value="1"/>
</dbReference>
<keyword evidence="4" id="KW-1185">Reference proteome</keyword>
<sequence>MIMHVRHVVRQFAPAVGGLEDAVAQLALHLQRDHKIESSVVTLDRPFGDLGCRLPAEGEYLGIPIRRIPFSGSTRYPIAPGVLKELGDADIVHIHGIDFFFDFLAATRRLHRRPLVASTHGGFFHTDFASTAKRAWFASITRVSARAYARLFGSSENDAETFRRIAPRQTIAIENGVNIDKWYDAGAHELHPTMMFIGRFSVNKDVPALIALVAALGAPWRLIIAGQPSDLSPADLRAAAAAKGVADQVEIHVGPDDSTLRQLLGQASYIASASRYEGFGLSVVEGMSAGLVPLLRPIPPFQRLVESTRCGLLTDMNDPIAAAREIQEFHRGGGGASRRASAIYAAARFGWTGVAGRFAAEYRSVLEGAAE</sequence>
<dbReference type="SUPFAM" id="SSF53756">
    <property type="entry name" value="UDP-Glycosyltransferase/glycogen phosphorylase"/>
    <property type="match status" value="1"/>
</dbReference>
<reference evidence="3 4" key="1">
    <citation type="submission" date="2024-06" db="EMBL/GenBank/DDBJ databases">
        <title>Novosphingobium rhizovicinus M1R2S20.</title>
        <authorList>
            <person name="Sun J.-Q."/>
        </authorList>
    </citation>
    <scope>NUCLEOTIDE SEQUENCE [LARGE SCALE GENOMIC DNA]</scope>
    <source>
        <strain evidence="3 4">M1R2S20</strain>
    </source>
</reference>
<feature type="domain" description="Glycosyl transferase family 1" evidence="1">
    <location>
        <begin position="192"/>
        <end position="341"/>
    </location>
</feature>
<keyword evidence="3" id="KW-0808">Transferase</keyword>
<keyword evidence="3" id="KW-0328">Glycosyltransferase</keyword>
<dbReference type="InterPro" id="IPR001296">
    <property type="entry name" value="Glyco_trans_1"/>
</dbReference>
<dbReference type="InterPro" id="IPR028098">
    <property type="entry name" value="Glyco_trans_4-like_N"/>
</dbReference>
<dbReference type="EMBL" id="JBFNXR010000036">
    <property type="protein sequence ID" value="MEW9855654.1"/>
    <property type="molecule type" value="Genomic_DNA"/>
</dbReference>
<organism evidence="3 4">
    <name type="scientific">Novosphingobium rhizovicinum</name>
    <dbReference type="NCBI Taxonomy" id="3228928"/>
    <lineage>
        <taxon>Bacteria</taxon>
        <taxon>Pseudomonadati</taxon>
        <taxon>Pseudomonadota</taxon>
        <taxon>Alphaproteobacteria</taxon>
        <taxon>Sphingomonadales</taxon>
        <taxon>Sphingomonadaceae</taxon>
        <taxon>Novosphingobium</taxon>
    </lineage>
</organism>
<dbReference type="Pfam" id="PF00534">
    <property type="entry name" value="Glycos_transf_1"/>
    <property type="match status" value="1"/>
</dbReference>
<comment type="caution">
    <text evidence="3">The sequence shown here is derived from an EMBL/GenBank/DDBJ whole genome shotgun (WGS) entry which is preliminary data.</text>
</comment>
<dbReference type="PANTHER" id="PTHR45947:SF3">
    <property type="entry name" value="SULFOQUINOVOSYL TRANSFERASE SQD2"/>
    <property type="match status" value="1"/>
</dbReference>
<evidence type="ECO:0000313" key="4">
    <source>
        <dbReference type="Proteomes" id="UP001556118"/>
    </source>
</evidence>
<protein>
    <submittedName>
        <fullName evidence="3">Glycosyltransferase family 4 protein</fullName>
        <ecNumber evidence="3">2.4.-.-</ecNumber>
    </submittedName>
</protein>
<keyword evidence="3" id="KW-0547">Nucleotide-binding</keyword>
<dbReference type="GO" id="GO:0016757">
    <property type="term" value="F:glycosyltransferase activity"/>
    <property type="evidence" value="ECO:0007669"/>
    <property type="project" value="UniProtKB-KW"/>
</dbReference>
<evidence type="ECO:0000259" key="2">
    <source>
        <dbReference type="Pfam" id="PF13439"/>
    </source>
</evidence>
<dbReference type="PANTHER" id="PTHR45947">
    <property type="entry name" value="SULFOQUINOVOSYL TRANSFERASE SQD2"/>
    <property type="match status" value="1"/>
</dbReference>
<dbReference type="Proteomes" id="UP001556118">
    <property type="component" value="Unassembled WGS sequence"/>
</dbReference>
<dbReference type="InterPro" id="IPR050194">
    <property type="entry name" value="Glycosyltransferase_grp1"/>
</dbReference>
<keyword evidence="3" id="KW-0067">ATP-binding</keyword>
<accession>A0ABV3REH8</accession>
<gene>
    <name evidence="3" type="ORF">ABUH87_10840</name>
</gene>
<name>A0ABV3REH8_9SPHN</name>
<dbReference type="RefSeq" id="WP_367773454.1">
    <property type="nucleotide sequence ID" value="NZ_JBFNXR010000036.1"/>
</dbReference>
<dbReference type="Gene3D" id="3.40.50.2000">
    <property type="entry name" value="Glycogen Phosphorylase B"/>
    <property type="match status" value="2"/>
</dbReference>
<evidence type="ECO:0000259" key="1">
    <source>
        <dbReference type="Pfam" id="PF00534"/>
    </source>
</evidence>
<dbReference type="Pfam" id="PF13439">
    <property type="entry name" value="Glyco_transf_4"/>
    <property type="match status" value="1"/>
</dbReference>
<dbReference type="EC" id="2.4.-.-" evidence="3"/>
<proteinExistence type="predicted"/>